<feature type="domain" description="Fungal-type protein kinase" evidence="2">
    <location>
        <begin position="144"/>
        <end position="541"/>
    </location>
</feature>
<feature type="region of interest" description="Disordered" evidence="1">
    <location>
        <begin position="637"/>
        <end position="658"/>
    </location>
</feature>
<evidence type="ECO:0000256" key="1">
    <source>
        <dbReference type="SAM" id="MobiDB-lite"/>
    </source>
</evidence>
<dbReference type="EMBL" id="JAWWNJ010000090">
    <property type="protein sequence ID" value="KAK6997450.1"/>
    <property type="molecule type" value="Genomic_DNA"/>
</dbReference>
<dbReference type="PANTHER" id="PTHR38248:SF2">
    <property type="entry name" value="FUNK1 11"/>
    <property type="match status" value="1"/>
</dbReference>
<evidence type="ECO:0000313" key="4">
    <source>
        <dbReference type="Proteomes" id="UP001362999"/>
    </source>
</evidence>
<dbReference type="AlphaFoldDB" id="A0AAW0A336"/>
<gene>
    <name evidence="3" type="ORF">R3P38DRAFT_2733569</name>
</gene>
<protein>
    <submittedName>
        <fullName evidence="3">Pkinase-fungal domain-containing protein</fullName>
    </submittedName>
</protein>
<accession>A0AAW0A336</accession>
<dbReference type="SUPFAM" id="SSF56112">
    <property type="entry name" value="Protein kinase-like (PK-like)"/>
    <property type="match status" value="1"/>
</dbReference>
<dbReference type="PANTHER" id="PTHR38248">
    <property type="entry name" value="FUNK1 6"/>
    <property type="match status" value="1"/>
</dbReference>
<name>A0AAW0A336_9AGAR</name>
<dbReference type="GO" id="GO:0004672">
    <property type="term" value="F:protein kinase activity"/>
    <property type="evidence" value="ECO:0007669"/>
    <property type="project" value="InterPro"/>
</dbReference>
<comment type="caution">
    <text evidence="3">The sequence shown here is derived from an EMBL/GenBank/DDBJ whole genome shotgun (WGS) entry which is preliminary data.</text>
</comment>
<evidence type="ECO:0000313" key="3">
    <source>
        <dbReference type="EMBL" id="KAK6997450.1"/>
    </source>
</evidence>
<dbReference type="PROSITE" id="PS00109">
    <property type="entry name" value="PROTEIN_KINASE_TYR"/>
    <property type="match status" value="1"/>
</dbReference>
<dbReference type="InterPro" id="IPR040976">
    <property type="entry name" value="Pkinase_fungal"/>
</dbReference>
<organism evidence="3 4">
    <name type="scientific">Favolaschia claudopus</name>
    <dbReference type="NCBI Taxonomy" id="2862362"/>
    <lineage>
        <taxon>Eukaryota</taxon>
        <taxon>Fungi</taxon>
        <taxon>Dikarya</taxon>
        <taxon>Basidiomycota</taxon>
        <taxon>Agaricomycotina</taxon>
        <taxon>Agaricomycetes</taxon>
        <taxon>Agaricomycetidae</taxon>
        <taxon>Agaricales</taxon>
        <taxon>Marasmiineae</taxon>
        <taxon>Mycenaceae</taxon>
        <taxon>Favolaschia</taxon>
    </lineage>
</organism>
<dbReference type="Proteomes" id="UP001362999">
    <property type="component" value="Unassembled WGS sequence"/>
</dbReference>
<dbReference type="InterPro" id="IPR008266">
    <property type="entry name" value="Tyr_kinase_AS"/>
</dbReference>
<keyword evidence="4" id="KW-1185">Reference proteome</keyword>
<reference evidence="3 4" key="1">
    <citation type="journal article" date="2024" name="J Genomics">
        <title>Draft genome sequencing and assembly of Favolaschia claudopus CIRM-BRFM 2984 isolated from oak limbs.</title>
        <authorList>
            <person name="Navarro D."/>
            <person name="Drula E."/>
            <person name="Chaduli D."/>
            <person name="Cazenave R."/>
            <person name="Ahrendt S."/>
            <person name="Wang J."/>
            <person name="Lipzen A."/>
            <person name="Daum C."/>
            <person name="Barry K."/>
            <person name="Grigoriev I.V."/>
            <person name="Favel A."/>
            <person name="Rosso M.N."/>
            <person name="Martin F."/>
        </authorList>
    </citation>
    <scope>NUCLEOTIDE SEQUENCE [LARGE SCALE GENOMIC DNA]</scope>
    <source>
        <strain evidence="3 4">CIRM-BRFM 2984</strain>
    </source>
</reference>
<evidence type="ECO:0000259" key="2">
    <source>
        <dbReference type="Pfam" id="PF17667"/>
    </source>
</evidence>
<sequence length="658" mass="74540">MGQEKFIRLVGVDELLKTMPSPGEGEKHAVELILKAVGESLKDAAKTLKKAMNEDQTSKPLVEYLKMVVKHFPEGNRPFVDDTHRTQFKAVVEIEHNTMPDATLGRPGVPQGDILGIGWRWLFAGLVIELKFKVDIFDADGNLKTTEEAEKAIRQIMKSARSLLMTHHSCHVYVIAVFRGKMTRIFRFDRGGFIATQAFDWLREQEAFVTFLYRLYNSNPGGMLGDDDTVFIPLPDVKEKIFKRVKKCYPKMSKEDATHNSLCMKVVLFDEAAGADRESHSKVVNCFTFGPPLSVVDSLFGRATHVYTVILENDLDDIDNPPEVRALKDSWRQAIRRPELDFYDAIEYHCLNAEPPVDMKGMARCRGSVDLFESKKSQNNWDPKLHRTLPGKHKGFKRHHMRTLLTPVGTPLKDFISTKDLVHALLSVVKHLELAYEAGVLHRDVSEGNVLLLQSFATKGFLLDWDYAEFTPRGLKVFHKAFPARQKKSDKYEQIGKSLKDVTGTPPFMAIEILKAAMTTELKHDLHHDLESVFWLLIWIILRHTDHGHPSGALACVDLFAGSAKDKVDWVFFPPAMKAKTGPLFQLAEDLRKQVLAQYASRALDIEGYPPQNLTPDKFRAAFKKCLDAPWTSDDEQRAIPYGSRKEQHSPQGVAKPL</sequence>
<proteinExistence type="predicted"/>
<dbReference type="InterPro" id="IPR011009">
    <property type="entry name" value="Kinase-like_dom_sf"/>
</dbReference>
<dbReference type="Pfam" id="PF17667">
    <property type="entry name" value="Pkinase_fungal"/>
    <property type="match status" value="1"/>
</dbReference>
<dbReference type="Gene3D" id="1.10.510.10">
    <property type="entry name" value="Transferase(Phosphotransferase) domain 1"/>
    <property type="match status" value="1"/>
</dbReference>